<dbReference type="EMBL" id="JAKIJS010000001">
    <property type="protein sequence ID" value="MCF6136459.1"/>
    <property type="molecule type" value="Genomic_DNA"/>
</dbReference>
<dbReference type="NCBIfam" id="TIGR02289">
    <property type="entry name" value="M3_not_pepF"/>
    <property type="match status" value="1"/>
</dbReference>
<dbReference type="InterPro" id="IPR011976">
    <property type="entry name" value="Pept_M3B_oligopep-rel"/>
</dbReference>
<proteinExistence type="predicted"/>
<evidence type="ECO:0000313" key="1">
    <source>
        <dbReference type="EMBL" id="MCF6136459.1"/>
    </source>
</evidence>
<protein>
    <submittedName>
        <fullName evidence="1">M3 family oligoendopeptidase</fullName>
    </submittedName>
</protein>
<accession>A0ABS9GUE4</accession>
<dbReference type="CDD" id="cd09606">
    <property type="entry name" value="M3B_PepF"/>
    <property type="match status" value="1"/>
</dbReference>
<keyword evidence="2" id="KW-1185">Reference proteome</keyword>
<evidence type="ECO:0000313" key="2">
    <source>
        <dbReference type="Proteomes" id="UP001649381"/>
    </source>
</evidence>
<dbReference type="Gene3D" id="1.10.1370.30">
    <property type="match status" value="1"/>
</dbReference>
<sequence>MGEIIEKYIGINMEKYENEFNYLLNRFEKASNYKEQSEWFRKINDQRFIFETTYNYVRLQHFRDMNDGMFKEEFSILSKIEPRYQTLVGQYYNSILNATYRNYLEEQWGKQIFQLAELKHDTYSKAIEDDLKKESQLIMEYHALLGEAVISFSNKELSLSTITPYLNSSDKLTRKKAHEAKYKFFKDNESQFDEILHELVCTRNKIATKLGYSSFIQLGYKRMNRTGHTSSDLSIYRNQVKNYGVPFVSKLRESQKNRIGVEKLKYYDEGYLFENGSRTITDSHQDVLNHYRKFLTEQSPETKAFYNELIANNLMDLSSRTNKMGGNFATYISYNKHPYLFANLQGTANDVRILTHETGHAFQFTMSRHWNIPEYIIPYDSAEIFSFGMERLAWPWFESFFGEDSKRYQYEQLITPFMYMPFASAVDEFEHYLYDHPDVSVNQRKTKWRELEHKYLPERDYDGNEFLESGTKFYEIGHLFTTPFYFMDYDLAHFCAVQLWKNNQESPKETWVNYLEMCRNGGKLPFNDLIKQAHISSPFEANSLKPVLSYIEEWIDQTESYIK</sequence>
<dbReference type="SUPFAM" id="SSF55486">
    <property type="entry name" value="Metalloproteases ('zincins'), catalytic domain"/>
    <property type="match status" value="1"/>
</dbReference>
<comment type="caution">
    <text evidence="1">The sequence shown here is derived from an EMBL/GenBank/DDBJ whole genome shotgun (WGS) entry which is preliminary data.</text>
</comment>
<dbReference type="RefSeq" id="WP_236331211.1">
    <property type="nucleotide sequence ID" value="NZ_JAKIJS010000001.1"/>
</dbReference>
<dbReference type="Proteomes" id="UP001649381">
    <property type="component" value="Unassembled WGS sequence"/>
</dbReference>
<name>A0ABS9GUE4_9BACL</name>
<organism evidence="1 2">
    <name type="scientific">Pseudalkalibacillus berkeleyi</name>
    <dbReference type="NCBI Taxonomy" id="1069813"/>
    <lineage>
        <taxon>Bacteria</taxon>
        <taxon>Bacillati</taxon>
        <taxon>Bacillota</taxon>
        <taxon>Bacilli</taxon>
        <taxon>Bacillales</taxon>
        <taxon>Fictibacillaceae</taxon>
        <taxon>Pseudalkalibacillus</taxon>
    </lineage>
</organism>
<reference evidence="1 2" key="1">
    <citation type="submission" date="2022-01" db="EMBL/GenBank/DDBJ databases">
        <title>Alkalihalobacillus sp. EGI L200015, a novel bacterium isolated from a salt lake sediment.</title>
        <authorList>
            <person name="Gao L."/>
            <person name="Fang B.-Z."/>
            <person name="Li W.-J."/>
        </authorList>
    </citation>
    <scope>NUCLEOTIDE SEQUENCE [LARGE SCALE GENOMIC DNA]</scope>
    <source>
        <strain evidence="1 2">KCTC 12718</strain>
    </source>
</reference>
<gene>
    <name evidence="1" type="ORF">L2716_01870</name>
</gene>